<name>A0A645GM29_9ZZZZ</name>
<sequence length="102" mass="11762">MSVDSFDYFVHGNFHFHQQRCLIDDLSSGRAYDVHTENFAVFTVGNNLHETYVIAGCHSPAVGRKIETADTNIVFLTCLFFCQPNHCHLGVCVNHRRRRMQF</sequence>
<dbReference type="AlphaFoldDB" id="A0A645GM29"/>
<evidence type="ECO:0000313" key="1">
    <source>
        <dbReference type="EMBL" id="MPN27775.1"/>
    </source>
</evidence>
<organism evidence="1">
    <name type="scientific">bioreactor metagenome</name>
    <dbReference type="NCBI Taxonomy" id="1076179"/>
    <lineage>
        <taxon>unclassified sequences</taxon>
        <taxon>metagenomes</taxon>
        <taxon>ecological metagenomes</taxon>
    </lineage>
</organism>
<accession>A0A645GM29</accession>
<reference evidence="1" key="1">
    <citation type="submission" date="2019-08" db="EMBL/GenBank/DDBJ databases">
        <authorList>
            <person name="Kucharzyk K."/>
            <person name="Murdoch R.W."/>
            <person name="Higgins S."/>
            <person name="Loffler F."/>
        </authorList>
    </citation>
    <scope>NUCLEOTIDE SEQUENCE</scope>
</reference>
<comment type="caution">
    <text evidence="1">The sequence shown here is derived from an EMBL/GenBank/DDBJ whole genome shotgun (WGS) entry which is preliminary data.</text>
</comment>
<dbReference type="EMBL" id="VSSQ01077778">
    <property type="protein sequence ID" value="MPN27775.1"/>
    <property type="molecule type" value="Genomic_DNA"/>
</dbReference>
<gene>
    <name evidence="1" type="ORF">SDC9_175209</name>
</gene>
<proteinExistence type="predicted"/>
<protein>
    <submittedName>
        <fullName evidence="1">Uncharacterized protein</fullName>
    </submittedName>
</protein>